<dbReference type="EMBL" id="KZ679140">
    <property type="protein sequence ID" value="PTB72758.1"/>
    <property type="molecule type" value="Genomic_DNA"/>
</dbReference>
<proteinExistence type="predicted"/>
<feature type="region of interest" description="Disordered" evidence="1">
    <location>
        <begin position="1"/>
        <end position="108"/>
    </location>
</feature>
<gene>
    <name evidence="2" type="ORF">M440DRAFT_1425388</name>
</gene>
<dbReference type="Proteomes" id="UP000240760">
    <property type="component" value="Unassembled WGS sequence"/>
</dbReference>
<organism evidence="2 3">
    <name type="scientific">Trichoderma longibrachiatum ATCC 18648</name>
    <dbReference type="NCBI Taxonomy" id="983965"/>
    <lineage>
        <taxon>Eukaryota</taxon>
        <taxon>Fungi</taxon>
        <taxon>Dikarya</taxon>
        <taxon>Ascomycota</taxon>
        <taxon>Pezizomycotina</taxon>
        <taxon>Sordariomycetes</taxon>
        <taxon>Hypocreomycetidae</taxon>
        <taxon>Hypocreales</taxon>
        <taxon>Hypocreaceae</taxon>
        <taxon>Trichoderma</taxon>
    </lineage>
</organism>
<protein>
    <submittedName>
        <fullName evidence="2">Uncharacterized protein</fullName>
    </submittedName>
</protein>
<feature type="compositionally biased region" description="Polar residues" evidence="1">
    <location>
        <begin position="1"/>
        <end position="22"/>
    </location>
</feature>
<dbReference type="AlphaFoldDB" id="A0A2T4BTY4"/>
<name>A0A2T4BTY4_TRILO</name>
<keyword evidence="3" id="KW-1185">Reference proteome</keyword>
<feature type="compositionally biased region" description="Low complexity" evidence="1">
    <location>
        <begin position="66"/>
        <end position="75"/>
    </location>
</feature>
<evidence type="ECO:0000256" key="1">
    <source>
        <dbReference type="SAM" id="MobiDB-lite"/>
    </source>
</evidence>
<feature type="compositionally biased region" description="Polar residues" evidence="1">
    <location>
        <begin position="55"/>
        <end position="65"/>
    </location>
</feature>
<reference evidence="2 3" key="1">
    <citation type="submission" date="2016-07" db="EMBL/GenBank/DDBJ databases">
        <title>Multiple horizontal gene transfer events from other fungi enriched the ability of initially mycotrophic Trichoderma (Ascomycota) to feed on dead plant biomass.</title>
        <authorList>
            <consortium name="DOE Joint Genome Institute"/>
            <person name="Aerts A."/>
            <person name="Atanasova L."/>
            <person name="Chenthamara K."/>
            <person name="Zhang J."/>
            <person name="Grujic M."/>
            <person name="Henrissat B."/>
            <person name="Kuo A."/>
            <person name="Salamov A."/>
            <person name="Lipzen A."/>
            <person name="Labutti K."/>
            <person name="Barry K."/>
            <person name="Miao Y."/>
            <person name="Rahimi M.J."/>
            <person name="Shen Q."/>
            <person name="Grigoriev I.V."/>
            <person name="Kubicek C.P."/>
            <person name="Druzhinina I.S."/>
        </authorList>
    </citation>
    <scope>NUCLEOTIDE SEQUENCE [LARGE SCALE GENOMIC DNA]</scope>
    <source>
        <strain evidence="2 3">ATCC 18648</strain>
    </source>
</reference>
<evidence type="ECO:0000313" key="3">
    <source>
        <dbReference type="Proteomes" id="UP000240760"/>
    </source>
</evidence>
<evidence type="ECO:0000313" key="2">
    <source>
        <dbReference type="EMBL" id="PTB72758.1"/>
    </source>
</evidence>
<sequence>MTSINQVKLNSPSFESSPQPTMQRAAATSGLHSGEHLLQGGHAILKDDPEPMAQDATSNTRNISESASQQQQQAYGYGGTRAADLEQVGGGGGMGEGVRKRDTQSHVG</sequence>
<feature type="compositionally biased region" description="Basic and acidic residues" evidence="1">
    <location>
        <begin position="97"/>
        <end position="108"/>
    </location>
</feature>
<accession>A0A2T4BTY4</accession>
<dbReference type="OrthoDB" id="4898128at2759"/>